<accession>A0A3N2GQU4</accession>
<evidence type="ECO:0000313" key="2">
    <source>
        <dbReference type="Proteomes" id="UP000274843"/>
    </source>
</evidence>
<keyword evidence="2" id="KW-1185">Reference proteome</keyword>
<proteinExistence type="predicted"/>
<dbReference type="AlphaFoldDB" id="A0A3N2GQU4"/>
<dbReference type="Proteomes" id="UP000274843">
    <property type="component" value="Unassembled WGS sequence"/>
</dbReference>
<reference evidence="1 2" key="1">
    <citation type="submission" date="2018-11" db="EMBL/GenBank/DDBJ databases">
        <title>Sequencing the genomes of 1000 actinobacteria strains.</title>
        <authorList>
            <person name="Klenk H.-P."/>
        </authorList>
    </citation>
    <scope>NUCLEOTIDE SEQUENCE [LARGE SCALE GENOMIC DNA]</scope>
    <source>
        <strain evidence="1 2">DSM 44348</strain>
    </source>
</reference>
<name>A0A3N2GQU4_9PSEU</name>
<protein>
    <submittedName>
        <fullName evidence="1">Uncharacterized protein</fullName>
    </submittedName>
</protein>
<gene>
    <name evidence="1" type="ORF">EDD35_1294</name>
</gene>
<organism evidence="1 2">
    <name type="scientific">Amycolatopsis thermoflava</name>
    <dbReference type="NCBI Taxonomy" id="84480"/>
    <lineage>
        <taxon>Bacteria</taxon>
        <taxon>Bacillati</taxon>
        <taxon>Actinomycetota</taxon>
        <taxon>Actinomycetes</taxon>
        <taxon>Pseudonocardiales</taxon>
        <taxon>Pseudonocardiaceae</taxon>
        <taxon>Amycolatopsis</taxon>
        <taxon>Amycolatopsis methanolica group</taxon>
    </lineage>
</organism>
<sequence length="182" mass="19692">MDQSPFPGPFPWAASYRDEAVARIDATAGPGQIAAEMVALGLISRATAEEYLGNGPGETVPARLVRDLFEAEGVLVEFDPKSYTVPPAYGDLADRFATVAGTSCENLELSDDFELSFVHNGQRHEFTPDDQGKYFDLLTVDEIAGALSPPGPRRFVPLGEEAYVLVDPRALDQLVKTFAIEA</sequence>
<evidence type="ECO:0000313" key="1">
    <source>
        <dbReference type="EMBL" id="ROS39001.1"/>
    </source>
</evidence>
<dbReference type="EMBL" id="RKHY01000001">
    <property type="protein sequence ID" value="ROS39001.1"/>
    <property type="molecule type" value="Genomic_DNA"/>
</dbReference>
<comment type="caution">
    <text evidence="1">The sequence shown here is derived from an EMBL/GenBank/DDBJ whole genome shotgun (WGS) entry which is preliminary data.</text>
</comment>